<keyword evidence="3" id="KW-0611">Plant defense</keyword>
<name>A0A0L9VBH4_PHAAN</name>
<dbReference type="Pfam" id="PF18052">
    <property type="entry name" value="Rx_N"/>
    <property type="match status" value="1"/>
</dbReference>
<dbReference type="InterPro" id="IPR041118">
    <property type="entry name" value="Rx_N"/>
</dbReference>
<organism evidence="5 6">
    <name type="scientific">Phaseolus angularis</name>
    <name type="common">Azuki bean</name>
    <name type="synonym">Vigna angularis</name>
    <dbReference type="NCBI Taxonomy" id="3914"/>
    <lineage>
        <taxon>Eukaryota</taxon>
        <taxon>Viridiplantae</taxon>
        <taxon>Streptophyta</taxon>
        <taxon>Embryophyta</taxon>
        <taxon>Tracheophyta</taxon>
        <taxon>Spermatophyta</taxon>
        <taxon>Magnoliopsida</taxon>
        <taxon>eudicotyledons</taxon>
        <taxon>Gunneridae</taxon>
        <taxon>Pentapetalae</taxon>
        <taxon>rosids</taxon>
        <taxon>fabids</taxon>
        <taxon>Fabales</taxon>
        <taxon>Fabaceae</taxon>
        <taxon>Papilionoideae</taxon>
        <taxon>50 kb inversion clade</taxon>
        <taxon>NPAAA clade</taxon>
        <taxon>indigoferoid/millettioid clade</taxon>
        <taxon>Phaseoleae</taxon>
        <taxon>Vigna</taxon>
    </lineage>
</organism>
<reference evidence="6" key="1">
    <citation type="journal article" date="2015" name="Proc. Natl. Acad. Sci. U.S.A.">
        <title>Genome sequencing of adzuki bean (Vigna angularis) provides insight into high starch and low fat accumulation and domestication.</title>
        <authorList>
            <person name="Yang K."/>
            <person name="Tian Z."/>
            <person name="Chen C."/>
            <person name="Luo L."/>
            <person name="Zhao B."/>
            <person name="Wang Z."/>
            <person name="Yu L."/>
            <person name="Li Y."/>
            <person name="Sun Y."/>
            <person name="Li W."/>
            <person name="Chen Y."/>
            <person name="Li Y."/>
            <person name="Zhang Y."/>
            <person name="Ai D."/>
            <person name="Zhao J."/>
            <person name="Shang C."/>
            <person name="Ma Y."/>
            <person name="Wu B."/>
            <person name="Wang M."/>
            <person name="Gao L."/>
            <person name="Sun D."/>
            <person name="Zhang P."/>
            <person name="Guo F."/>
            <person name="Wang W."/>
            <person name="Li Y."/>
            <person name="Wang J."/>
            <person name="Varshney R.K."/>
            <person name="Wang J."/>
            <person name="Ling H.Q."/>
            <person name="Wan P."/>
        </authorList>
    </citation>
    <scope>NUCLEOTIDE SEQUENCE</scope>
    <source>
        <strain evidence="6">cv. Jingnong 6</strain>
    </source>
</reference>
<evidence type="ECO:0000259" key="4">
    <source>
        <dbReference type="Pfam" id="PF18052"/>
    </source>
</evidence>
<dbReference type="Gene3D" id="3.40.50.2000">
    <property type="entry name" value="Glycogen Phosphorylase B"/>
    <property type="match status" value="1"/>
</dbReference>
<evidence type="ECO:0000256" key="1">
    <source>
        <dbReference type="ARBA" id="ARBA00022737"/>
    </source>
</evidence>
<proteinExistence type="predicted"/>
<dbReference type="PANTHER" id="PTHR19338">
    <property type="entry name" value="TRANSLOCASE OF INNER MITOCHONDRIAL MEMBRANE 13 HOMOLOG"/>
    <property type="match status" value="1"/>
</dbReference>
<sequence>MNKFPYSQLVEITCALEDSGKDFIWVVRKNDDGGGEKFLNSLDFMNPNFLMNPEHQSLGLKMMKERGWKFEKQNRRIKEIEMETNSDTTTERLLNGVEISGGGVEATPTLAVEKPDHILTQSLTTLDEVIEIVQNVRDGYLILSNFNSTTGEWSQQRQQVWLQEVKDIYESYGADGAYQYSVWRCTIQKVDFRRWRESSDGRHYRIKSENSGKEENSHAPPDSFSYRNMTEVKRELRSIRGEKQLMEALFRDVEDIGWEKLDERSKIWVEQLREVALEIDVVIGCEYEAGLNNILEWKTRFNIVDKINKIRHKIQDVSRSIKAYGLLQRQSRGELLWTVQTLRPETQKFHVKEQRMVGFDEDAKAVMVQLLSNDRVRV</sequence>
<protein>
    <recommendedName>
        <fullName evidence="4">Disease resistance N-terminal domain-containing protein</fullName>
    </recommendedName>
</protein>
<keyword evidence="1" id="KW-0677">Repeat</keyword>
<dbReference type="Gene3D" id="1.20.5.4130">
    <property type="match status" value="1"/>
</dbReference>
<evidence type="ECO:0000256" key="3">
    <source>
        <dbReference type="ARBA" id="ARBA00022821"/>
    </source>
</evidence>
<evidence type="ECO:0000313" key="5">
    <source>
        <dbReference type="EMBL" id="KOM52363.1"/>
    </source>
</evidence>
<dbReference type="GO" id="GO:0006952">
    <property type="term" value="P:defense response"/>
    <property type="evidence" value="ECO:0007669"/>
    <property type="project" value="UniProtKB-KW"/>
</dbReference>
<evidence type="ECO:0000256" key="2">
    <source>
        <dbReference type="ARBA" id="ARBA00022741"/>
    </source>
</evidence>
<accession>A0A0L9VBH4</accession>
<dbReference type="GO" id="GO:0000166">
    <property type="term" value="F:nucleotide binding"/>
    <property type="evidence" value="ECO:0007669"/>
    <property type="project" value="UniProtKB-KW"/>
</dbReference>
<evidence type="ECO:0000313" key="6">
    <source>
        <dbReference type="Proteomes" id="UP000053144"/>
    </source>
</evidence>
<dbReference type="Gramene" id="KOM52363">
    <property type="protein sequence ID" value="KOM52363"/>
    <property type="gene ID" value="LR48_Vigan09g102200"/>
</dbReference>
<dbReference type="AlphaFoldDB" id="A0A0L9VBH4"/>
<dbReference type="EMBL" id="CM003379">
    <property type="protein sequence ID" value="KOM52363.1"/>
    <property type="molecule type" value="Genomic_DNA"/>
</dbReference>
<gene>
    <name evidence="5" type="ORF">LR48_Vigan09g102200</name>
</gene>
<feature type="domain" description="Disease resistance N-terminal" evidence="4">
    <location>
        <begin position="226"/>
        <end position="288"/>
    </location>
</feature>
<dbReference type="Proteomes" id="UP000053144">
    <property type="component" value="Chromosome 9"/>
</dbReference>
<keyword evidence="2" id="KW-0547">Nucleotide-binding</keyword>
<dbReference type="PANTHER" id="PTHR19338:SF0">
    <property type="entry name" value="MITOCHONDRIAL IMPORT INNER MEMBRANE TRANSLOCASE SUBUNIT TIM13"/>
    <property type="match status" value="1"/>
</dbReference>